<name>A0A5C3FD53_9BASI</name>
<feature type="compositionally biased region" description="Low complexity" evidence="1">
    <location>
        <begin position="287"/>
        <end position="298"/>
    </location>
</feature>
<dbReference type="Proteomes" id="UP000323386">
    <property type="component" value="Unassembled WGS sequence"/>
</dbReference>
<proteinExistence type="predicted"/>
<reference evidence="2 3" key="1">
    <citation type="submission" date="2018-03" db="EMBL/GenBank/DDBJ databases">
        <authorList>
            <person name="Guldener U."/>
        </authorList>
    </citation>
    <scope>NUCLEOTIDE SEQUENCE [LARGE SCALE GENOMIC DNA]</scope>
    <source>
        <strain evidence="2 3">DAOM196992</strain>
    </source>
</reference>
<organism evidence="2 3">
    <name type="scientific">Pseudozyma flocculosa</name>
    <dbReference type="NCBI Taxonomy" id="84751"/>
    <lineage>
        <taxon>Eukaryota</taxon>
        <taxon>Fungi</taxon>
        <taxon>Dikarya</taxon>
        <taxon>Basidiomycota</taxon>
        <taxon>Ustilaginomycotina</taxon>
        <taxon>Ustilaginomycetes</taxon>
        <taxon>Ustilaginales</taxon>
        <taxon>Ustilaginaceae</taxon>
        <taxon>Pseudozyma</taxon>
    </lineage>
</organism>
<evidence type="ECO:0000256" key="1">
    <source>
        <dbReference type="SAM" id="MobiDB-lite"/>
    </source>
</evidence>
<evidence type="ECO:0000313" key="3">
    <source>
        <dbReference type="Proteomes" id="UP000323386"/>
    </source>
</evidence>
<sequence length="450" mass="47948">MGQWAPRSSAAARAAAWPMAEKATPCREGFDGGAAPCTILTLITTITHQYAFSDRRQQQRRPILADTNQEGGRGDRIDARFEAAEAAGQRTMLESAPLSMPASLRSSTPRVDTGVDARLEELTPAAGSTEKEKEVQNEVRAAIRAKLREQMHLGSTAAFSPYPIVSGQHPRADAGWIDISGMVQGTDQSEATSTAADLPLRIDWEPWNAARNSPSAWSPAWVERWMVSLVWEEAHRKIAAKVGLDTPTHHGLGPEDWGTPLQGALPGRCRCEARGGEGATGSKGGDAAAAAATMDSNGSGSGSGEGGEAGEGGQGGEVFPVKALRREAAEQKWSPQQITPAWQLTKPATRVRPSDAIRADQAPTIGMGGVEAKRLAQVVRIAKLDAVQVDAKRRVSLSRSISDAERPRDQLPSLSDGQARNEILEHAPAVSEPQQRALDLSATPIRPPTI</sequence>
<feature type="region of interest" description="Disordered" evidence="1">
    <location>
        <begin position="53"/>
        <end position="74"/>
    </location>
</feature>
<protein>
    <submittedName>
        <fullName evidence="2">Uncharacterized protein</fullName>
    </submittedName>
</protein>
<feature type="region of interest" description="Disordered" evidence="1">
    <location>
        <begin position="396"/>
        <end position="450"/>
    </location>
</feature>
<dbReference type="EMBL" id="OOIP01000027">
    <property type="protein sequence ID" value="SPO41391.1"/>
    <property type="molecule type" value="Genomic_DNA"/>
</dbReference>
<feature type="region of interest" description="Disordered" evidence="1">
    <location>
        <begin position="274"/>
        <end position="316"/>
    </location>
</feature>
<dbReference type="AlphaFoldDB" id="A0A5C3FD53"/>
<gene>
    <name evidence="2" type="ORF">PSFLO_06873</name>
</gene>
<keyword evidence="3" id="KW-1185">Reference proteome</keyword>
<accession>A0A5C3FD53</accession>
<evidence type="ECO:0000313" key="2">
    <source>
        <dbReference type="EMBL" id="SPO41391.1"/>
    </source>
</evidence>
<feature type="compositionally biased region" description="Gly residues" evidence="1">
    <location>
        <begin position="299"/>
        <end position="316"/>
    </location>
</feature>